<dbReference type="CDD" id="cd00317">
    <property type="entry name" value="cyclophilin"/>
    <property type="match status" value="1"/>
</dbReference>
<proteinExistence type="predicted"/>
<dbReference type="STRING" id="980251.GCA_001642875_02400"/>
<evidence type="ECO:0000313" key="9">
    <source>
        <dbReference type="Proteomes" id="UP000322214"/>
    </source>
</evidence>
<dbReference type="PANTHER" id="PTHR45625">
    <property type="entry name" value="PEPTIDYL-PROLYL CIS-TRANS ISOMERASE-RELATED"/>
    <property type="match status" value="1"/>
</dbReference>
<sequence length="439" mass="49045" precursor="true">MKPTLRNWTLILACALAPGWIAEPAVHAKQVDAPGDAAETESAEDREISEEAKAFRDLQLKLRNNQDRIDLLFRTLPIGFPQRRAAYKTEIERLEVANARLRKEVFAKAKAAFKSSEKPSMMSTQIIQKRLASMLRPRNSDDFFNPEASLELIAMMKEKFPDNPSLLEYEFLANYAIERFENADKALRRYEELIKGDLSTARQELQATMEKYQQELMIRRLESNTDDLPRVLLVTTEGDILVELYENHAPNTVANFIHLVRDQKFYDGLLFHLVKPGEYAMTGSPTGNGMGDAGYRIPCECDGEKIRSHFRGTLSMMAPEKDRGGSQFFITQQPNPHTYDGKYTAFGRVIEGMDVVLKLRNVDMTSRMASTTDVSKVIRAEVVRARSHTYMPEKIANSSSVGGPGFTGSDSGLPGGTDDDMDSTPGSFDLLLPGAGGGK</sequence>
<evidence type="ECO:0000256" key="3">
    <source>
        <dbReference type="ARBA" id="ARBA00023235"/>
    </source>
</evidence>
<keyword evidence="9" id="KW-1185">Reference proteome</keyword>
<dbReference type="SUPFAM" id="SSF50891">
    <property type="entry name" value="Cyclophilin-like"/>
    <property type="match status" value="1"/>
</dbReference>
<dbReference type="GO" id="GO:0003755">
    <property type="term" value="F:peptidyl-prolyl cis-trans isomerase activity"/>
    <property type="evidence" value="ECO:0007669"/>
    <property type="project" value="UniProtKB-KW"/>
</dbReference>
<reference evidence="8 9" key="1">
    <citation type="submission" date="2019-08" db="EMBL/GenBank/DDBJ databases">
        <title>Deep-cultivation of Planctomycetes and their phenomic and genomic characterization uncovers novel biology.</title>
        <authorList>
            <person name="Wiegand S."/>
            <person name="Jogler M."/>
            <person name="Boedeker C."/>
            <person name="Pinto D."/>
            <person name="Vollmers J."/>
            <person name="Rivas-Marin E."/>
            <person name="Kohn T."/>
            <person name="Peeters S.H."/>
            <person name="Heuer A."/>
            <person name="Rast P."/>
            <person name="Oberbeckmann S."/>
            <person name="Bunk B."/>
            <person name="Jeske O."/>
            <person name="Meyerdierks A."/>
            <person name="Storesund J.E."/>
            <person name="Kallscheuer N."/>
            <person name="Luecker S."/>
            <person name="Lage O.M."/>
            <person name="Pohl T."/>
            <person name="Merkel B.J."/>
            <person name="Hornburger P."/>
            <person name="Mueller R.-W."/>
            <person name="Bruemmer F."/>
            <person name="Labrenz M."/>
            <person name="Spormann A.M."/>
            <person name="Op den Camp H."/>
            <person name="Overmann J."/>
            <person name="Amann R."/>
            <person name="Jetten M.S.M."/>
            <person name="Mascher T."/>
            <person name="Medema M.H."/>
            <person name="Devos D.P."/>
            <person name="Kaster A.-K."/>
            <person name="Ovreas L."/>
            <person name="Rohde M."/>
            <person name="Galperin M.Y."/>
            <person name="Jogler C."/>
        </authorList>
    </citation>
    <scope>NUCLEOTIDE SEQUENCE [LARGE SCALE GENOMIC DNA]</scope>
    <source>
        <strain evidence="8 9">FC18</strain>
    </source>
</reference>
<gene>
    <name evidence="8" type="primary">ppiB_2</name>
    <name evidence="8" type="ORF">MFFC18_04160</name>
</gene>
<evidence type="ECO:0000256" key="6">
    <source>
        <dbReference type="SAM" id="SignalP"/>
    </source>
</evidence>
<dbReference type="PROSITE" id="PS50072">
    <property type="entry name" value="CSA_PPIASE_2"/>
    <property type="match status" value="1"/>
</dbReference>
<feature type="region of interest" description="Disordered" evidence="5">
    <location>
        <begin position="394"/>
        <end position="439"/>
    </location>
</feature>
<feature type="signal peptide" evidence="6">
    <location>
        <begin position="1"/>
        <end position="22"/>
    </location>
</feature>
<dbReference type="KEGG" id="mff:MFFC18_04160"/>
<dbReference type="EMBL" id="CP042912">
    <property type="protein sequence ID" value="QEG20567.1"/>
    <property type="molecule type" value="Genomic_DNA"/>
</dbReference>
<evidence type="ECO:0000256" key="2">
    <source>
        <dbReference type="ARBA" id="ARBA00023110"/>
    </source>
</evidence>
<feature type="chain" id="PRO_5022659421" description="peptidylprolyl isomerase" evidence="6">
    <location>
        <begin position="23"/>
        <end position="439"/>
    </location>
</feature>
<evidence type="ECO:0000259" key="7">
    <source>
        <dbReference type="PROSITE" id="PS50072"/>
    </source>
</evidence>
<dbReference type="RefSeq" id="WP_075084821.1">
    <property type="nucleotide sequence ID" value="NZ_CP042912.1"/>
</dbReference>
<dbReference type="PRINTS" id="PR00153">
    <property type="entry name" value="CSAPPISMRASE"/>
</dbReference>
<dbReference type="Gene3D" id="2.40.100.10">
    <property type="entry name" value="Cyclophilin-like"/>
    <property type="match status" value="1"/>
</dbReference>
<dbReference type="InterPro" id="IPR002130">
    <property type="entry name" value="Cyclophilin-type_PPIase_dom"/>
</dbReference>
<dbReference type="AlphaFoldDB" id="A0A5B9P227"/>
<keyword evidence="6" id="KW-0732">Signal</keyword>
<dbReference type="Proteomes" id="UP000322214">
    <property type="component" value="Chromosome"/>
</dbReference>
<dbReference type="InterPro" id="IPR029000">
    <property type="entry name" value="Cyclophilin-like_dom_sf"/>
</dbReference>
<organism evidence="8 9">
    <name type="scientific">Mariniblastus fucicola</name>
    <dbReference type="NCBI Taxonomy" id="980251"/>
    <lineage>
        <taxon>Bacteria</taxon>
        <taxon>Pseudomonadati</taxon>
        <taxon>Planctomycetota</taxon>
        <taxon>Planctomycetia</taxon>
        <taxon>Pirellulales</taxon>
        <taxon>Pirellulaceae</taxon>
        <taxon>Mariniblastus</taxon>
    </lineage>
</organism>
<keyword evidence="3 8" id="KW-0413">Isomerase</keyword>
<dbReference type="Pfam" id="PF00160">
    <property type="entry name" value="Pro_isomerase"/>
    <property type="match status" value="1"/>
</dbReference>
<dbReference type="EC" id="5.2.1.8" evidence="1"/>
<evidence type="ECO:0000256" key="4">
    <source>
        <dbReference type="SAM" id="Coils"/>
    </source>
</evidence>
<feature type="domain" description="PPIase cyclophilin-type" evidence="7">
    <location>
        <begin position="238"/>
        <end position="384"/>
    </location>
</feature>
<dbReference type="PANTHER" id="PTHR45625:SF4">
    <property type="entry name" value="PEPTIDYLPROLYL ISOMERASE DOMAIN AND WD REPEAT-CONTAINING PROTEIN 1"/>
    <property type="match status" value="1"/>
</dbReference>
<feature type="coiled-coil region" evidence="4">
    <location>
        <begin position="195"/>
        <end position="222"/>
    </location>
</feature>
<evidence type="ECO:0000256" key="5">
    <source>
        <dbReference type="SAM" id="MobiDB-lite"/>
    </source>
</evidence>
<dbReference type="InterPro" id="IPR044666">
    <property type="entry name" value="Cyclophilin_A-like"/>
</dbReference>
<protein>
    <recommendedName>
        <fullName evidence="1">peptidylprolyl isomerase</fullName>
        <ecNumber evidence="1">5.2.1.8</ecNumber>
    </recommendedName>
</protein>
<evidence type="ECO:0000313" key="8">
    <source>
        <dbReference type="EMBL" id="QEG20567.1"/>
    </source>
</evidence>
<evidence type="ECO:0000256" key="1">
    <source>
        <dbReference type="ARBA" id="ARBA00013194"/>
    </source>
</evidence>
<keyword evidence="2" id="KW-0697">Rotamase</keyword>
<accession>A0A5B9P227</accession>
<keyword evidence="4" id="KW-0175">Coiled coil</keyword>
<name>A0A5B9P227_9BACT</name>